<dbReference type="AlphaFoldDB" id="A0AAD3SX44"/>
<evidence type="ECO:0000313" key="1">
    <source>
        <dbReference type="EMBL" id="GMH18682.1"/>
    </source>
</evidence>
<dbReference type="EMBL" id="BSYO01000019">
    <property type="protein sequence ID" value="GMH18682.1"/>
    <property type="molecule type" value="Genomic_DNA"/>
</dbReference>
<accession>A0AAD3SX44</accession>
<keyword evidence="2" id="KW-1185">Reference proteome</keyword>
<proteinExistence type="predicted"/>
<gene>
    <name evidence="1" type="ORF">Nepgr_020523</name>
</gene>
<evidence type="ECO:0000313" key="2">
    <source>
        <dbReference type="Proteomes" id="UP001279734"/>
    </source>
</evidence>
<comment type="caution">
    <text evidence="1">The sequence shown here is derived from an EMBL/GenBank/DDBJ whole genome shotgun (WGS) entry which is preliminary data.</text>
</comment>
<reference evidence="1" key="1">
    <citation type="submission" date="2023-05" db="EMBL/GenBank/DDBJ databases">
        <title>Nepenthes gracilis genome sequencing.</title>
        <authorList>
            <person name="Fukushima K."/>
        </authorList>
    </citation>
    <scope>NUCLEOTIDE SEQUENCE</scope>
    <source>
        <strain evidence="1">SING2019-196</strain>
    </source>
</reference>
<protein>
    <submittedName>
        <fullName evidence="1">Uncharacterized protein</fullName>
    </submittedName>
</protein>
<name>A0AAD3SX44_NEPGR</name>
<sequence>MAGLSNSALLSAVRGERAECKSSPQGLADQMIAHPRSDQVRSMKQAPSLKLLKPILQKPKDWQLAFPSLVDLVAIDC</sequence>
<dbReference type="Proteomes" id="UP001279734">
    <property type="component" value="Unassembled WGS sequence"/>
</dbReference>
<organism evidence="1 2">
    <name type="scientific">Nepenthes gracilis</name>
    <name type="common">Slender pitcher plant</name>
    <dbReference type="NCBI Taxonomy" id="150966"/>
    <lineage>
        <taxon>Eukaryota</taxon>
        <taxon>Viridiplantae</taxon>
        <taxon>Streptophyta</taxon>
        <taxon>Embryophyta</taxon>
        <taxon>Tracheophyta</taxon>
        <taxon>Spermatophyta</taxon>
        <taxon>Magnoliopsida</taxon>
        <taxon>eudicotyledons</taxon>
        <taxon>Gunneridae</taxon>
        <taxon>Pentapetalae</taxon>
        <taxon>Caryophyllales</taxon>
        <taxon>Nepenthaceae</taxon>
        <taxon>Nepenthes</taxon>
    </lineage>
</organism>